<comment type="caution">
    <text evidence="1">The sequence shown here is derived from an EMBL/GenBank/DDBJ whole genome shotgun (WGS) entry which is preliminary data.</text>
</comment>
<dbReference type="EMBL" id="JALBWM010000066">
    <property type="protein sequence ID" value="MCO1335517.1"/>
    <property type="molecule type" value="Genomic_DNA"/>
</dbReference>
<accession>A0A9X2J5G3</accession>
<evidence type="ECO:0000313" key="1">
    <source>
        <dbReference type="EMBL" id="MCO1335517.1"/>
    </source>
</evidence>
<gene>
    <name evidence="1" type="ORF">MO867_14350</name>
</gene>
<dbReference type="AlphaFoldDB" id="A0A9X2J5G3"/>
<organism evidence="1 2">
    <name type="scientific">Microbulbifer okhotskensis</name>
    <dbReference type="NCBI Taxonomy" id="2926617"/>
    <lineage>
        <taxon>Bacteria</taxon>
        <taxon>Pseudomonadati</taxon>
        <taxon>Pseudomonadota</taxon>
        <taxon>Gammaproteobacteria</taxon>
        <taxon>Cellvibrionales</taxon>
        <taxon>Microbulbiferaceae</taxon>
        <taxon>Microbulbifer</taxon>
    </lineage>
</organism>
<evidence type="ECO:0000313" key="2">
    <source>
        <dbReference type="Proteomes" id="UP001139028"/>
    </source>
</evidence>
<feature type="non-terminal residue" evidence="1">
    <location>
        <position position="1"/>
    </location>
</feature>
<proteinExistence type="predicted"/>
<keyword evidence="2" id="KW-1185">Reference proteome</keyword>
<sequence length="81" mass="9608">SRSILFVFTPIYMGQPCLWTYLEFGAATNFFDGSKIWPEGYQPNLMRTYLYWATLITALYYPCKKYLNKKKESESSIYSYV</sequence>
<name>A0A9X2J5G3_9GAMM</name>
<dbReference type="Proteomes" id="UP001139028">
    <property type="component" value="Unassembled WGS sequence"/>
</dbReference>
<dbReference type="RefSeq" id="WP_252470241.1">
    <property type="nucleotide sequence ID" value="NZ_JALBWM010000066.1"/>
</dbReference>
<reference evidence="1" key="1">
    <citation type="journal article" date="2022" name="Arch. Microbiol.">
        <title>Microbulbifer okhotskensis sp. nov., isolated from a deep bottom sediment of the Okhotsk Sea.</title>
        <authorList>
            <person name="Romanenko L."/>
            <person name="Kurilenko V."/>
            <person name="Otstavnykh N."/>
            <person name="Velansky P."/>
            <person name="Isaeva M."/>
            <person name="Mikhailov V."/>
        </authorList>
    </citation>
    <scope>NUCLEOTIDE SEQUENCE</scope>
    <source>
        <strain evidence="1">OS29</strain>
    </source>
</reference>
<protein>
    <submittedName>
        <fullName evidence="1">Uncharacterized protein</fullName>
    </submittedName>
</protein>